<sequence length="42" mass="4585">MIGAVPRAGDVMVSFWVISTEVTRQHGKWLPTHGPIADDLVP</sequence>
<keyword evidence="2" id="KW-1185">Reference proteome</keyword>
<protein>
    <submittedName>
        <fullName evidence="1">Uncharacterized protein</fullName>
    </submittedName>
</protein>
<comment type="caution">
    <text evidence="1">The sequence shown here is derived from an EMBL/GenBank/DDBJ whole genome shotgun (WGS) entry which is preliminary data.</text>
</comment>
<evidence type="ECO:0000313" key="1">
    <source>
        <dbReference type="EMBL" id="MEJ8655169.1"/>
    </source>
</evidence>
<dbReference type="EMBL" id="JBBKAI010000002">
    <property type="protein sequence ID" value="MEJ8655169.1"/>
    <property type="molecule type" value="Genomic_DNA"/>
</dbReference>
<organism evidence="1 2">
    <name type="scientific">Streptomyces pratisoli</name>
    <dbReference type="NCBI Taxonomy" id="3139917"/>
    <lineage>
        <taxon>Bacteria</taxon>
        <taxon>Bacillati</taxon>
        <taxon>Actinomycetota</taxon>
        <taxon>Actinomycetes</taxon>
        <taxon>Kitasatosporales</taxon>
        <taxon>Streptomycetaceae</taxon>
        <taxon>Streptomyces</taxon>
    </lineage>
</organism>
<gene>
    <name evidence="1" type="ORF">WKI58_01275</name>
</gene>
<proteinExistence type="predicted"/>
<evidence type="ECO:0000313" key="2">
    <source>
        <dbReference type="Proteomes" id="UP001375539"/>
    </source>
</evidence>
<name>A0ACC6QA98_9ACTN</name>
<reference evidence="1" key="1">
    <citation type="submission" date="2024-03" db="EMBL/GenBank/DDBJ databases">
        <title>Novel Streptomyces species of biotechnological and ecological value are a feature of Machair soil.</title>
        <authorList>
            <person name="Prole J.R."/>
            <person name="Goodfellow M."/>
            <person name="Allenby N."/>
            <person name="Ward A.C."/>
        </authorList>
    </citation>
    <scope>NUCLEOTIDE SEQUENCE</scope>
    <source>
        <strain evidence="1">MS1.AVA.4</strain>
    </source>
</reference>
<accession>A0ACC6QA98</accession>
<dbReference type="Proteomes" id="UP001375539">
    <property type="component" value="Unassembled WGS sequence"/>
</dbReference>